<evidence type="ECO:0000313" key="1">
    <source>
        <dbReference type="EMBL" id="CAI9297884.1"/>
    </source>
</evidence>
<name>A0AA35ZS47_LACSI</name>
<dbReference type="PANTHER" id="PTHR43025:SF3">
    <property type="entry name" value="MONOGALACTOSYLDIACYLGLYCEROL SYNTHASE 1, CHLOROPLASTIC"/>
    <property type="match status" value="1"/>
</dbReference>
<reference evidence="1" key="1">
    <citation type="submission" date="2023-04" db="EMBL/GenBank/DDBJ databases">
        <authorList>
            <person name="Vijverberg K."/>
            <person name="Xiong W."/>
            <person name="Schranz E."/>
        </authorList>
    </citation>
    <scope>NUCLEOTIDE SEQUENCE</scope>
</reference>
<accession>A0AA35ZS47</accession>
<dbReference type="InterPro" id="IPR050519">
    <property type="entry name" value="Glycosyltransf_28_UgtP"/>
</dbReference>
<dbReference type="Proteomes" id="UP001177003">
    <property type="component" value="Chromosome 8"/>
</dbReference>
<keyword evidence="2" id="KW-1185">Reference proteome</keyword>
<evidence type="ECO:0000313" key="2">
    <source>
        <dbReference type="Proteomes" id="UP001177003"/>
    </source>
</evidence>
<protein>
    <submittedName>
        <fullName evidence="1">Uncharacterized protein</fullName>
    </submittedName>
</protein>
<proteinExistence type="predicted"/>
<dbReference type="AlphaFoldDB" id="A0AA35ZS47"/>
<dbReference type="PANTHER" id="PTHR43025">
    <property type="entry name" value="MONOGALACTOSYLDIACYLGLYCEROL SYNTHASE"/>
    <property type="match status" value="1"/>
</dbReference>
<organism evidence="1 2">
    <name type="scientific">Lactuca saligna</name>
    <name type="common">Willowleaf lettuce</name>
    <dbReference type="NCBI Taxonomy" id="75948"/>
    <lineage>
        <taxon>Eukaryota</taxon>
        <taxon>Viridiplantae</taxon>
        <taxon>Streptophyta</taxon>
        <taxon>Embryophyta</taxon>
        <taxon>Tracheophyta</taxon>
        <taxon>Spermatophyta</taxon>
        <taxon>Magnoliopsida</taxon>
        <taxon>eudicotyledons</taxon>
        <taxon>Gunneridae</taxon>
        <taxon>Pentapetalae</taxon>
        <taxon>asterids</taxon>
        <taxon>campanulids</taxon>
        <taxon>Asterales</taxon>
        <taxon>Asteraceae</taxon>
        <taxon>Cichorioideae</taxon>
        <taxon>Cichorieae</taxon>
        <taxon>Lactucinae</taxon>
        <taxon>Lactuca</taxon>
    </lineage>
</organism>
<gene>
    <name evidence="1" type="ORF">LSALG_LOCUS36668</name>
</gene>
<sequence length="110" mass="12436">MGTMIASSLMDEQWRKSFLITTFFGMAGATTIADARIRDLPIILNDYIADQEVGNVSYVVENGYEKFSTSPKKIAEIVGEWFGPKAHELKTMIGLDLNLNYHRSIINIEY</sequence>
<dbReference type="EMBL" id="OX465084">
    <property type="protein sequence ID" value="CAI9297884.1"/>
    <property type="molecule type" value="Genomic_DNA"/>
</dbReference>